<dbReference type="SUPFAM" id="SSF56003">
    <property type="entry name" value="Molybdenum cofactor-binding domain"/>
    <property type="match status" value="2"/>
</dbReference>
<reference evidence="3 4" key="1">
    <citation type="journal article" date="2015" name="Genome Announc.">
        <title>Draft Genome Sequences of Marine Isolates of Thalassomonas viridans and Thalassomonas actiniarum.</title>
        <authorList>
            <person name="Olonade I."/>
            <person name="van Zyl L.J."/>
            <person name="Trindade M."/>
        </authorList>
    </citation>
    <scope>NUCLEOTIDE SEQUENCE [LARGE SCALE GENOMIC DNA]</scope>
    <source>
        <strain evidence="3 4">A5K-106</strain>
    </source>
</reference>
<keyword evidence="1" id="KW-0812">Transmembrane</keyword>
<dbReference type="InterPro" id="IPR036856">
    <property type="entry name" value="Ald_Oxase/Xan_DH_a/b_sf"/>
</dbReference>
<feature type="transmembrane region" description="Helical" evidence="1">
    <location>
        <begin position="20"/>
        <end position="39"/>
    </location>
</feature>
<feature type="domain" description="Aldehyde oxidase/xanthine dehydrogenase a/b hammerhead" evidence="2">
    <location>
        <begin position="216"/>
        <end position="302"/>
    </location>
</feature>
<name>A0AAE9YZI6_9GAMM</name>
<dbReference type="PANTHER" id="PTHR47495:SF2">
    <property type="entry name" value="ALDEHYDE DEHYDROGENASE"/>
    <property type="match status" value="1"/>
</dbReference>
<dbReference type="InterPro" id="IPR006311">
    <property type="entry name" value="TAT_signal"/>
</dbReference>
<dbReference type="Gene3D" id="3.90.1170.50">
    <property type="entry name" value="Aldehyde oxidase/xanthine dehydrogenase, a/b hammerhead"/>
    <property type="match status" value="2"/>
</dbReference>
<evidence type="ECO:0000313" key="4">
    <source>
        <dbReference type="Proteomes" id="UP000032568"/>
    </source>
</evidence>
<dbReference type="AlphaFoldDB" id="A0AAE9YZI6"/>
<dbReference type="RefSeq" id="WP_044833793.1">
    <property type="nucleotide sequence ID" value="NZ_CP059736.1"/>
</dbReference>
<evidence type="ECO:0000259" key="2">
    <source>
        <dbReference type="SMART" id="SM01008"/>
    </source>
</evidence>
<dbReference type="InterPro" id="IPR037165">
    <property type="entry name" value="AldOxase/xan_DH_Mopterin-bd_sf"/>
</dbReference>
<dbReference type="GO" id="GO:0016491">
    <property type="term" value="F:oxidoreductase activity"/>
    <property type="evidence" value="ECO:0007669"/>
    <property type="project" value="InterPro"/>
</dbReference>
<dbReference type="InterPro" id="IPR012368">
    <property type="entry name" value="OxRdtase_Mopterin-bd_su_IorB"/>
</dbReference>
<gene>
    <name evidence="3" type="ORF">SG35_029220</name>
</gene>
<dbReference type="PANTHER" id="PTHR47495">
    <property type="entry name" value="ALDEHYDE DEHYDROGENASE"/>
    <property type="match status" value="1"/>
</dbReference>
<dbReference type="InterPro" id="IPR000674">
    <property type="entry name" value="Ald_Oxase/Xan_DH_a/b"/>
</dbReference>
<dbReference type="InterPro" id="IPR046867">
    <property type="entry name" value="AldOxase/xan_DH_MoCoBD2"/>
</dbReference>
<reference evidence="3 4" key="2">
    <citation type="journal article" date="2022" name="Mar. Drugs">
        <title>Bioassay-Guided Fractionation Leads to the Detection of Cholic Acid Generated by the Rare Thalassomonas sp.</title>
        <authorList>
            <person name="Pheiffer F."/>
            <person name="Schneider Y.K."/>
            <person name="Hansen E.H."/>
            <person name="Andersen J.H."/>
            <person name="Isaksson J."/>
            <person name="Busche T."/>
            <person name="R C."/>
            <person name="Kalinowski J."/>
            <person name="Zyl L.V."/>
            <person name="Trindade M."/>
        </authorList>
    </citation>
    <scope>NUCLEOTIDE SEQUENCE [LARGE SCALE GENOMIC DNA]</scope>
    <source>
        <strain evidence="3 4">A5K-106</strain>
    </source>
</reference>
<dbReference type="Pfam" id="PF20256">
    <property type="entry name" value="MoCoBD_2"/>
    <property type="match status" value="2"/>
</dbReference>
<dbReference type="SUPFAM" id="SSF54665">
    <property type="entry name" value="CO dehydrogenase molybdoprotein N-domain-like"/>
    <property type="match status" value="1"/>
</dbReference>
<dbReference type="PROSITE" id="PS51318">
    <property type="entry name" value="TAT"/>
    <property type="match status" value="1"/>
</dbReference>
<dbReference type="PIRSF" id="PIRSF036389">
    <property type="entry name" value="IOR_B"/>
    <property type="match status" value="1"/>
</dbReference>
<dbReference type="Proteomes" id="UP000032568">
    <property type="component" value="Chromosome pTact"/>
</dbReference>
<dbReference type="InterPro" id="IPR052516">
    <property type="entry name" value="N-heterocyclic_Hydroxylase"/>
</dbReference>
<dbReference type="EMBL" id="CP059736">
    <property type="protein sequence ID" value="WDE02492.1"/>
    <property type="molecule type" value="Genomic_DNA"/>
</dbReference>
<accession>A0AAE9YZI6</accession>
<dbReference type="Pfam" id="PF02738">
    <property type="entry name" value="MoCoBD_1"/>
    <property type="match status" value="1"/>
</dbReference>
<evidence type="ECO:0000256" key="1">
    <source>
        <dbReference type="SAM" id="Phobius"/>
    </source>
</evidence>
<keyword evidence="1" id="KW-0472">Membrane</keyword>
<sequence>MSKQQNEPQNEIDASRRRFMIGSVGTSLLMAFGGVSGLVNSPSAQALLASKSFSPNVWIEMNSEGEVLVNIAKAEMGQHVGTAFARIVCDELGADWHSVRIRHVDTDPKWGFMVTGGSWSVFQNFKMLSQAGAAGRIALIEAGAKMLGVSPESCDTEQGFVISGDKKVSFAEIIQRGKFDKILTAEEIKNLPLKPVKQLKLVGKKSQALDIPAKTDGSAKYGIDVEVPGMVYARPIVPPTRYGSKVLEVKDQAAKGIAGYLGYEIITDPSDMIQGWVIVLGETYAAAMNAVKAISVSYQKGPTATVSEEDIQQEGTRLVNDKNQGVLFVDEGDVGAVTDLTETHLTSTYKTASAIHFQLEPLNATVEFIDGVCHVHSGNQWQSLTLPAVAKALGLPAEKVVIHQYYLGGGFGRRLFGDYMIPAALVAQKISKPVKLIFTREDDSIFSQPRSPSVQRFDAAFDGKNALLSVEHALTAGWPTLSMAPGFMPDSVDKKGKIDPFSTSGADHWYSIENHRVRAINNDLAQRTFLPGWLRSVGPGWIGWGVESFMDEIAHQSKQDPVAFRLNLLDGKGKNKAGAERLAHTLKQAKEASGWGEKLAADEGMGVAVCAGQERTMPTWISCVAKVKVNRGTGEVSLKKLTLVVDCGLVVHPDGALAQLEGSVLWGVSLALHEGNAFKEGKISAINLNSYSPLRMNNVPELDIRFVESEEPPVGLGEPGVIAVAPAIGNAIFDAVGVRVRDLPIRADEVKRLLNS</sequence>
<proteinExistence type="predicted"/>
<keyword evidence="4" id="KW-1185">Reference proteome</keyword>
<dbReference type="SMART" id="SM01008">
    <property type="entry name" value="Ald_Xan_dh_C"/>
    <property type="match status" value="1"/>
</dbReference>
<evidence type="ECO:0000313" key="3">
    <source>
        <dbReference type="EMBL" id="WDE02492.1"/>
    </source>
</evidence>
<dbReference type="Gene3D" id="3.30.365.10">
    <property type="entry name" value="Aldehyde oxidase/xanthine dehydrogenase, molybdopterin binding domain"/>
    <property type="match status" value="4"/>
</dbReference>
<organism evidence="3 4">
    <name type="scientific">Thalassomonas actiniarum</name>
    <dbReference type="NCBI Taxonomy" id="485447"/>
    <lineage>
        <taxon>Bacteria</taxon>
        <taxon>Pseudomonadati</taxon>
        <taxon>Pseudomonadota</taxon>
        <taxon>Gammaproteobacteria</taxon>
        <taxon>Alteromonadales</taxon>
        <taxon>Colwelliaceae</taxon>
        <taxon>Thalassomonas</taxon>
    </lineage>
</organism>
<protein>
    <submittedName>
        <fullName evidence="3">Xanthine dehydrogenase family protein molybdopterin-binding subunit</fullName>
    </submittedName>
</protein>
<dbReference type="InterPro" id="IPR008274">
    <property type="entry name" value="AldOxase/xan_DH_MoCoBD1"/>
</dbReference>
<keyword evidence="1" id="KW-1133">Transmembrane helix</keyword>
<dbReference type="KEGG" id="tact:SG35_029220"/>